<dbReference type="EMBL" id="GBRH01221492">
    <property type="protein sequence ID" value="JAD76403.1"/>
    <property type="molecule type" value="Transcribed_RNA"/>
</dbReference>
<organism evidence="3">
    <name type="scientific">Arundo donax</name>
    <name type="common">Giant reed</name>
    <name type="synonym">Donax arundinaceus</name>
    <dbReference type="NCBI Taxonomy" id="35708"/>
    <lineage>
        <taxon>Eukaryota</taxon>
        <taxon>Viridiplantae</taxon>
        <taxon>Streptophyta</taxon>
        <taxon>Embryophyta</taxon>
        <taxon>Tracheophyta</taxon>
        <taxon>Spermatophyta</taxon>
        <taxon>Magnoliopsida</taxon>
        <taxon>Liliopsida</taxon>
        <taxon>Poales</taxon>
        <taxon>Poaceae</taxon>
        <taxon>PACMAD clade</taxon>
        <taxon>Arundinoideae</taxon>
        <taxon>Arundineae</taxon>
        <taxon>Arundo</taxon>
    </lineage>
</organism>
<dbReference type="InterPro" id="IPR000788">
    <property type="entry name" value="RNR_lg_C"/>
</dbReference>
<dbReference type="Pfam" id="PF02867">
    <property type="entry name" value="Ribonuc_red_lgC"/>
    <property type="match status" value="1"/>
</dbReference>
<evidence type="ECO:0000313" key="3">
    <source>
        <dbReference type="EMBL" id="JAD76403.1"/>
    </source>
</evidence>
<dbReference type="GO" id="GO:0005971">
    <property type="term" value="C:ribonucleoside-diphosphate reductase complex"/>
    <property type="evidence" value="ECO:0007669"/>
    <property type="project" value="TreeGrafter"/>
</dbReference>
<dbReference type="Gene3D" id="3.20.70.20">
    <property type="match status" value="1"/>
</dbReference>
<dbReference type="GO" id="GO:0005524">
    <property type="term" value="F:ATP binding"/>
    <property type="evidence" value="ECO:0007669"/>
    <property type="project" value="TreeGrafter"/>
</dbReference>
<dbReference type="GO" id="GO:0004748">
    <property type="term" value="F:ribonucleoside-diphosphate reductase activity, thioredoxin disulfide as acceptor"/>
    <property type="evidence" value="ECO:0007669"/>
    <property type="project" value="TreeGrafter"/>
</dbReference>
<dbReference type="SUPFAM" id="SSF51998">
    <property type="entry name" value="PFL-like glycyl radical enzymes"/>
    <property type="match status" value="1"/>
</dbReference>
<sequence length="147" mass="16516">MGVWTPTLKNQIIYEDGSVQKITEIPDDLKAIYKTVWEIKQKTLVDMAVDRGCYIDQSQSLNVHMEQPNFGKLTSLHFHAWSKGLKTGMYYLRTRAAADAIKFTVDTALLKENGVNNAKPAQEDVEAKMAQMVCSLNNREECLACGS</sequence>
<accession>A0A0A9CPN8</accession>
<evidence type="ECO:0000256" key="1">
    <source>
        <dbReference type="ARBA" id="ARBA00010406"/>
    </source>
</evidence>
<dbReference type="PANTHER" id="PTHR11573">
    <property type="entry name" value="RIBONUCLEOSIDE-DIPHOSPHATE REDUCTASE LARGE CHAIN"/>
    <property type="match status" value="1"/>
</dbReference>
<reference evidence="3" key="2">
    <citation type="journal article" date="2015" name="Data Brief">
        <title>Shoot transcriptome of the giant reed, Arundo donax.</title>
        <authorList>
            <person name="Barrero R.A."/>
            <person name="Guerrero F.D."/>
            <person name="Moolhuijzen P."/>
            <person name="Goolsby J.A."/>
            <person name="Tidwell J."/>
            <person name="Bellgard S.E."/>
            <person name="Bellgard M.I."/>
        </authorList>
    </citation>
    <scope>NUCLEOTIDE SEQUENCE</scope>
    <source>
        <tissue evidence="3">Shoot tissue taken approximately 20 cm above the soil surface</tissue>
    </source>
</reference>
<name>A0A0A9CPN8_ARUDO</name>
<dbReference type="AlphaFoldDB" id="A0A0A9CPN8"/>
<reference evidence="3" key="1">
    <citation type="submission" date="2014-09" db="EMBL/GenBank/DDBJ databases">
        <authorList>
            <person name="Magalhaes I.L.F."/>
            <person name="Oliveira U."/>
            <person name="Santos F.R."/>
            <person name="Vidigal T.H.D.A."/>
            <person name="Brescovit A.D."/>
            <person name="Santos A.J."/>
        </authorList>
    </citation>
    <scope>NUCLEOTIDE SEQUENCE</scope>
    <source>
        <tissue evidence="3">Shoot tissue taken approximately 20 cm above the soil surface</tissue>
    </source>
</reference>
<comment type="similarity">
    <text evidence="1">Belongs to the ribonucleoside diphosphate reductase large chain family.</text>
</comment>
<proteinExistence type="inferred from homology"/>
<protein>
    <recommendedName>
        <fullName evidence="2">Ribonucleotide reductase large subunit C-terminal domain-containing protein</fullName>
    </recommendedName>
</protein>
<evidence type="ECO:0000259" key="2">
    <source>
        <dbReference type="Pfam" id="PF02867"/>
    </source>
</evidence>
<feature type="domain" description="Ribonucleotide reductase large subunit C-terminal" evidence="2">
    <location>
        <begin position="2"/>
        <end position="91"/>
    </location>
</feature>
<dbReference type="GO" id="GO:0009263">
    <property type="term" value="P:deoxyribonucleotide biosynthetic process"/>
    <property type="evidence" value="ECO:0007669"/>
    <property type="project" value="TreeGrafter"/>
</dbReference>
<dbReference type="PANTHER" id="PTHR11573:SF6">
    <property type="entry name" value="RIBONUCLEOSIDE-DIPHOSPHATE REDUCTASE LARGE SUBUNIT"/>
    <property type="match status" value="1"/>
</dbReference>
<dbReference type="InterPro" id="IPR039718">
    <property type="entry name" value="Rrm1"/>
</dbReference>